<accession>A0AAD6X5Q1</accession>
<evidence type="ECO:0000313" key="3">
    <source>
        <dbReference type="Proteomes" id="UP001218188"/>
    </source>
</evidence>
<keyword evidence="3" id="KW-1185">Reference proteome</keyword>
<organism evidence="2 3">
    <name type="scientific">Mycena alexandri</name>
    <dbReference type="NCBI Taxonomy" id="1745969"/>
    <lineage>
        <taxon>Eukaryota</taxon>
        <taxon>Fungi</taxon>
        <taxon>Dikarya</taxon>
        <taxon>Basidiomycota</taxon>
        <taxon>Agaricomycotina</taxon>
        <taxon>Agaricomycetes</taxon>
        <taxon>Agaricomycetidae</taxon>
        <taxon>Agaricales</taxon>
        <taxon>Marasmiineae</taxon>
        <taxon>Mycenaceae</taxon>
        <taxon>Mycena</taxon>
    </lineage>
</organism>
<dbReference type="Proteomes" id="UP001218188">
    <property type="component" value="Unassembled WGS sequence"/>
</dbReference>
<evidence type="ECO:0000313" key="2">
    <source>
        <dbReference type="EMBL" id="KAJ7033114.1"/>
    </source>
</evidence>
<sequence length="215" mass="24372">MLLPPFSVLIRHTAIGTAAPIRLLVTSLNPSDEEHQEECASIQASWRLRDRSAVKSYSAFLKIRGVMEAKLAASRAIASRRSAIWRFRDWLADRVYRPPTLAAATPPPLTVDSVAWATEHIWGVPPPGKWHPDAWESAVVWRRLGHGWALKDPAWDGVTRVAKTPGKRKRQRESRRQREEKEREFQARLAQIAREGGWADLSPLAAWWGDSDCTQ</sequence>
<protein>
    <submittedName>
        <fullName evidence="2">Uncharacterized protein</fullName>
    </submittedName>
</protein>
<reference evidence="2" key="1">
    <citation type="submission" date="2023-03" db="EMBL/GenBank/DDBJ databases">
        <title>Massive genome expansion in bonnet fungi (Mycena s.s.) driven by repeated elements and novel gene families across ecological guilds.</title>
        <authorList>
            <consortium name="Lawrence Berkeley National Laboratory"/>
            <person name="Harder C.B."/>
            <person name="Miyauchi S."/>
            <person name="Viragh M."/>
            <person name="Kuo A."/>
            <person name="Thoen E."/>
            <person name="Andreopoulos B."/>
            <person name="Lu D."/>
            <person name="Skrede I."/>
            <person name="Drula E."/>
            <person name="Henrissat B."/>
            <person name="Morin E."/>
            <person name="Kohler A."/>
            <person name="Barry K."/>
            <person name="LaButti K."/>
            <person name="Morin E."/>
            <person name="Salamov A."/>
            <person name="Lipzen A."/>
            <person name="Mereny Z."/>
            <person name="Hegedus B."/>
            <person name="Baldrian P."/>
            <person name="Stursova M."/>
            <person name="Weitz H."/>
            <person name="Taylor A."/>
            <person name="Grigoriev I.V."/>
            <person name="Nagy L.G."/>
            <person name="Martin F."/>
            <person name="Kauserud H."/>
        </authorList>
    </citation>
    <scope>NUCLEOTIDE SEQUENCE</scope>
    <source>
        <strain evidence="2">CBHHK200</strain>
    </source>
</reference>
<comment type="caution">
    <text evidence="2">The sequence shown here is derived from an EMBL/GenBank/DDBJ whole genome shotgun (WGS) entry which is preliminary data.</text>
</comment>
<proteinExistence type="predicted"/>
<dbReference type="EMBL" id="JARJCM010000067">
    <property type="protein sequence ID" value="KAJ7033114.1"/>
    <property type="molecule type" value="Genomic_DNA"/>
</dbReference>
<gene>
    <name evidence="2" type="ORF">C8F04DRAFT_1261210</name>
</gene>
<feature type="region of interest" description="Disordered" evidence="1">
    <location>
        <begin position="161"/>
        <end position="182"/>
    </location>
</feature>
<name>A0AAD6X5Q1_9AGAR</name>
<evidence type="ECO:0000256" key="1">
    <source>
        <dbReference type="SAM" id="MobiDB-lite"/>
    </source>
</evidence>
<dbReference type="AlphaFoldDB" id="A0AAD6X5Q1"/>